<dbReference type="EMBL" id="WPOM01000003">
    <property type="protein sequence ID" value="MVN32045.1"/>
    <property type="molecule type" value="Genomic_DNA"/>
</dbReference>
<keyword evidence="1" id="KW-0732">Signal</keyword>
<gene>
    <name evidence="3" type="ORF">GO726_02495</name>
</gene>
<dbReference type="Gene3D" id="3.30.70.2390">
    <property type="match status" value="1"/>
</dbReference>
<reference evidence="3 4" key="1">
    <citation type="submission" date="2019-11" db="EMBL/GenBank/DDBJ databases">
        <title>Whole genome shotgun sequencing (WGS) data from Adlercreutzia equolifaciens ResAG-91, Eggerthella lenta MRI-F36, MRI-F37, MRI-F40, ResAG-49, ResAG-88, ResAG-121, ResAG-145, and Gordonibacter sp. ResAG-5, ResAG-26, ResAG-43, ResAG-50, ResAG-59.</title>
        <authorList>
            <person name="Stoll D.A."/>
            <person name="Danylec N."/>
            <person name="Franz C.M.A.P."/>
            <person name="Huch M."/>
        </authorList>
    </citation>
    <scope>NUCLEOTIDE SEQUENCE [LARGE SCALE GENOMIC DNA]</scope>
    <source>
        <strain evidence="3 4">ResAG-88</strain>
    </source>
</reference>
<feature type="signal peptide" evidence="1">
    <location>
        <begin position="1"/>
        <end position="28"/>
    </location>
</feature>
<accession>A0A369NUL1</accession>
<name>A0A369NUL1_EGGLN</name>
<sequence length="190" mass="19135">MNVNAKTAHGALLASALVLCGASGMLLGSCSTGQPSAQESANQSAYETAASAEGNVLSRAASAPDPASAAVDAAGSVRIGKDQVTVLVLNGCGVEGAAAEVAEKVRGAGFENVTVDNATYFNAALTRVSYYHKENSAEAEELAELLKVVGPGSVYCYDSDQSGGWSEDYDILVLVGDPSVGGFAPQGAQV</sequence>
<evidence type="ECO:0000256" key="1">
    <source>
        <dbReference type="SAM" id="SignalP"/>
    </source>
</evidence>
<dbReference type="PROSITE" id="PS51257">
    <property type="entry name" value="PROKAR_LIPOPROTEIN"/>
    <property type="match status" value="1"/>
</dbReference>
<dbReference type="RefSeq" id="WP_057385332.1">
    <property type="nucleotide sequence ID" value="NZ_JADMTI010000034.1"/>
</dbReference>
<proteinExistence type="predicted"/>
<organism evidence="3 4">
    <name type="scientific">Eggerthella lenta</name>
    <name type="common">Eubacterium lentum</name>
    <dbReference type="NCBI Taxonomy" id="84112"/>
    <lineage>
        <taxon>Bacteria</taxon>
        <taxon>Bacillati</taxon>
        <taxon>Actinomycetota</taxon>
        <taxon>Coriobacteriia</taxon>
        <taxon>Eggerthellales</taxon>
        <taxon>Eggerthellaceae</taxon>
        <taxon>Eggerthella</taxon>
    </lineage>
</organism>
<feature type="chain" id="PRO_5044389285" evidence="1">
    <location>
        <begin position="29"/>
        <end position="190"/>
    </location>
</feature>
<feature type="domain" description="LytR/CpsA/Psr regulator C-terminal" evidence="2">
    <location>
        <begin position="83"/>
        <end position="147"/>
    </location>
</feature>
<dbReference type="Pfam" id="PF13399">
    <property type="entry name" value="LytR_C"/>
    <property type="match status" value="1"/>
</dbReference>
<dbReference type="AlphaFoldDB" id="A0A369NUL1"/>
<comment type="caution">
    <text evidence="3">The sequence shown here is derived from an EMBL/GenBank/DDBJ whole genome shotgun (WGS) entry which is preliminary data.</text>
</comment>
<dbReference type="InterPro" id="IPR027381">
    <property type="entry name" value="LytR/CpsA/Psr_C"/>
</dbReference>
<evidence type="ECO:0000313" key="4">
    <source>
        <dbReference type="Proteomes" id="UP000436429"/>
    </source>
</evidence>
<protein>
    <submittedName>
        <fullName evidence="3">LytR family transcriptional regulator</fullName>
    </submittedName>
</protein>
<dbReference type="Proteomes" id="UP000436429">
    <property type="component" value="Unassembled WGS sequence"/>
</dbReference>
<evidence type="ECO:0000313" key="3">
    <source>
        <dbReference type="EMBL" id="MVN32045.1"/>
    </source>
</evidence>
<evidence type="ECO:0000259" key="2">
    <source>
        <dbReference type="Pfam" id="PF13399"/>
    </source>
</evidence>